<keyword evidence="4 11" id="KW-0964">Secreted</keyword>
<keyword evidence="10" id="KW-1015">Disulfide bond</keyword>
<keyword evidence="11" id="KW-0732">Signal</keyword>
<dbReference type="Proteomes" id="UP000501690">
    <property type="component" value="Linkage Group LG8"/>
</dbReference>
<evidence type="ECO:0000256" key="10">
    <source>
        <dbReference type="PIRSR" id="PIRSR601929-3"/>
    </source>
</evidence>
<dbReference type="CDD" id="cd02241">
    <property type="entry name" value="cupin_OxOx"/>
    <property type="match status" value="1"/>
</dbReference>
<dbReference type="InterPro" id="IPR001929">
    <property type="entry name" value="Germin"/>
</dbReference>
<dbReference type="Pfam" id="PF00190">
    <property type="entry name" value="Cupin_1"/>
    <property type="match status" value="1"/>
</dbReference>
<protein>
    <recommendedName>
        <fullName evidence="11">Germin-like protein</fullName>
    </recommendedName>
</protein>
<evidence type="ECO:0000313" key="13">
    <source>
        <dbReference type="EMBL" id="QCE02390.1"/>
    </source>
</evidence>
<dbReference type="EMBL" id="CP039352">
    <property type="protein sequence ID" value="QCE02390.1"/>
    <property type="molecule type" value="Genomic_DNA"/>
</dbReference>
<evidence type="ECO:0000256" key="5">
    <source>
        <dbReference type="ARBA" id="ARBA00022723"/>
    </source>
</evidence>
<evidence type="ECO:0000313" key="14">
    <source>
        <dbReference type="Proteomes" id="UP000501690"/>
    </source>
</evidence>
<reference evidence="13 14" key="1">
    <citation type="submission" date="2019-04" db="EMBL/GenBank/DDBJ databases">
        <title>An improved genome assembly and genetic linkage map for asparagus bean, Vigna unguiculata ssp. sesquipedialis.</title>
        <authorList>
            <person name="Xia Q."/>
            <person name="Zhang R."/>
            <person name="Dong Y."/>
        </authorList>
    </citation>
    <scope>NUCLEOTIDE SEQUENCE [LARGE SCALE GENOMIC DNA]</scope>
    <source>
        <tissue evidence="13">Leaf</tissue>
    </source>
</reference>
<organism evidence="13 14">
    <name type="scientific">Vigna unguiculata</name>
    <name type="common">Cowpea</name>
    <dbReference type="NCBI Taxonomy" id="3917"/>
    <lineage>
        <taxon>Eukaryota</taxon>
        <taxon>Viridiplantae</taxon>
        <taxon>Streptophyta</taxon>
        <taxon>Embryophyta</taxon>
        <taxon>Tracheophyta</taxon>
        <taxon>Spermatophyta</taxon>
        <taxon>Magnoliopsida</taxon>
        <taxon>eudicotyledons</taxon>
        <taxon>Gunneridae</taxon>
        <taxon>Pentapetalae</taxon>
        <taxon>rosids</taxon>
        <taxon>fabids</taxon>
        <taxon>Fabales</taxon>
        <taxon>Fabaceae</taxon>
        <taxon>Papilionoideae</taxon>
        <taxon>50 kb inversion clade</taxon>
        <taxon>NPAAA clade</taxon>
        <taxon>indigoferoid/millettioid clade</taxon>
        <taxon>Phaseoleae</taxon>
        <taxon>Vigna</taxon>
    </lineage>
</organism>
<dbReference type="SUPFAM" id="SSF51182">
    <property type="entry name" value="RmlC-like cupins"/>
    <property type="match status" value="1"/>
</dbReference>
<comment type="subcellular location">
    <subcellularLocation>
        <location evidence="1 11">Secreted</location>
        <location evidence="1 11">Extracellular space</location>
        <location evidence="1 11">Apoplast</location>
    </subcellularLocation>
</comment>
<evidence type="ECO:0000256" key="2">
    <source>
        <dbReference type="ARBA" id="ARBA00007456"/>
    </source>
</evidence>
<feature type="binding site" evidence="9">
    <location>
        <position position="106"/>
    </location>
    <ligand>
        <name>Mn(2+)</name>
        <dbReference type="ChEBI" id="CHEBI:29035"/>
    </ligand>
</feature>
<dbReference type="GO" id="GO:0030145">
    <property type="term" value="F:manganese ion binding"/>
    <property type="evidence" value="ECO:0007669"/>
    <property type="project" value="UniProtKB-UniRule"/>
</dbReference>
<feature type="chain" id="PRO_5019882079" description="Germin-like protein" evidence="11">
    <location>
        <begin position="18"/>
        <end position="206"/>
    </location>
</feature>
<evidence type="ECO:0000256" key="6">
    <source>
        <dbReference type="ARBA" id="ARBA00023180"/>
    </source>
</evidence>
<evidence type="ECO:0000256" key="7">
    <source>
        <dbReference type="ARBA" id="ARBA00023211"/>
    </source>
</evidence>
<evidence type="ECO:0000256" key="11">
    <source>
        <dbReference type="RuleBase" id="RU366015"/>
    </source>
</evidence>
<sequence length="206" mass="21987">MILMLILCCLVSSTSHAFPLQNFCKADLNGPKSPAGYNCLPYDAVTAADFKYSFNGAPSIAVPSNTVLFPASVNEVPILNGLGISGGCVEIEEGGIVPVHDHAATEIMLVQQGEITVGLFTPRKAYQNTLRQGDLVVFPEGLRHYLINSGTGKATAFAAFSSANPRLRFLPIELSANDVPSAIIARTTFLDEPQVRKLKAFFNGTG</sequence>
<dbReference type="SMART" id="SM00835">
    <property type="entry name" value="Cupin_1"/>
    <property type="match status" value="1"/>
</dbReference>
<dbReference type="GO" id="GO:0048046">
    <property type="term" value="C:apoplast"/>
    <property type="evidence" value="ECO:0007669"/>
    <property type="project" value="UniProtKB-SubCell"/>
</dbReference>
<feature type="domain" description="Cupin type-1" evidence="12">
    <location>
        <begin position="52"/>
        <end position="196"/>
    </location>
</feature>
<evidence type="ECO:0000259" key="12">
    <source>
        <dbReference type="SMART" id="SM00835"/>
    </source>
</evidence>
<keyword evidence="5 8" id="KW-0479">Metal-binding</keyword>
<dbReference type="InterPro" id="IPR011051">
    <property type="entry name" value="RmlC_Cupin_sf"/>
</dbReference>
<dbReference type="InterPro" id="IPR006045">
    <property type="entry name" value="Cupin_1"/>
</dbReference>
<dbReference type="AlphaFoldDB" id="A0A4D6MLD6"/>
<feature type="signal peptide" evidence="11">
    <location>
        <begin position="1"/>
        <end position="17"/>
    </location>
</feature>
<keyword evidence="14" id="KW-1185">Reference proteome</keyword>
<feature type="binding site" evidence="9">
    <location>
        <position position="102"/>
    </location>
    <ligand>
        <name>Mn(2+)</name>
        <dbReference type="ChEBI" id="CHEBI:29035"/>
    </ligand>
</feature>
<feature type="disulfide bond" evidence="10">
    <location>
        <begin position="24"/>
        <end position="39"/>
    </location>
</feature>
<evidence type="ECO:0000256" key="4">
    <source>
        <dbReference type="ARBA" id="ARBA00022525"/>
    </source>
</evidence>
<comment type="similarity">
    <text evidence="2 11">Belongs to the germin family.</text>
</comment>
<feature type="binding site" evidence="8">
    <location>
        <position position="102"/>
    </location>
    <ligand>
        <name>oxalate</name>
        <dbReference type="ChEBI" id="CHEBI:30623"/>
    </ligand>
</feature>
<evidence type="ECO:0000256" key="8">
    <source>
        <dbReference type="PIRSR" id="PIRSR601929-1"/>
    </source>
</evidence>
<keyword evidence="6" id="KW-0325">Glycoprotein</keyword>
<feature type="binding site" evidence="8">
    <location>
        <position position="106"/>
    </location>
    <ligand>
        <name>oxalate</name>
        <dbReference type="ChEBI" id="CHEBI:30623"/>
    </ligand>
</feature>
<feature type="binding site" evidence="9">
    <location>
        <position position="100"/>
    </location>
    <ligand>
        <name>Mn(2+)</name>
        <dbReference type="ChEBI" id="CHEBI:29035"/>
    </ligand>
</feature>
<dbReference type="PRINTS" id="PR00325">
    <property type="entry name" value="GERMIN"/>
</dbReference>
<gene>
    <name evidence="13" type="ORF">DEO72_LG8g402</name>
</gene>
<feature type="binding site" evidence="9">
    <location>
        <position position="144"/>
    </location>
    <ligand>
        <name>Mn(2+)</name>
        <dbReference type="ChEBI" id="CHEBI:29035"/>
    </ligand>
</feature>
<keyword evidence="7 8" id="KW-0464">Manganese</keyword>
<evidence type="ECO:0000256" key="9">
    <source>
        <dbReference type="PIRSR" id="PIRSR601929-2"/>
    </source>
</evidence>
<evidence type="ECO:0000256" key="3">
    <source>
        <dbReference type="ARBA" id="ARBA00022523"/>
    </source>
</evidence>
<dbReference type="Gene3D" id="2.60.120.10">
    <property type="entry name" value="Jelly Rolls"/>
    <property type="match status" value="1"/>
</dbReference>
<name>A0A4D6MLD6_VIGUN</name>
<evidence type="ECO:0000256" key="1">
    <source>
        <dbReference type="ARBA" id="ARBA00004271"/>
    </source>
</evidence>
<keyword evidence="3 11" id="KW-0052">Apoplast</keyword>
<accession>A0A4D6MLD6</accession>
<proteinExistence type="inferred from homology"/>
<dbReference type="PANTHER" id="PTHR31238">
    <property type="entry name" value="GERMIN-LIKE PROTEIN SUBFAMILY 3 MEMBER 3"/>
    <property type="match status" value="1"/>
</dbReference>
<dbReference type="InterPro" id="IPR014710">
    <property type="entry name" value="RmlC-like_jellyroll"/>
</dbReference>